<evidence type="ECO:0000256" key="4">
    <source>
        <dbReference type="ARBA" id="ARBA00022881"/>
    </source>
</evidence>
<dbReference type="AlphaFoldDB" id="U2PWM2"/>
<dbReference type="InterPro" id="IPR036876">
    <property type="entry name" value="UVR_dom_sf"/>
</dbReference>
<evidence type="ECO:0000256" key="5">
    <source>
        <dbReference type="ARBA" id="ARBA00023204"/>
    </source>
</evidence>
<dbReference type="InterPro" id="IPR004791">
    <property type="entry name" value="UvrC"/>
</dbReference>
<evidence type="ECO:0000256" key="6">
    <source>
        <dbReference type="HAMAP-Rule" id="MF_00203"/>
    </source>
</evidence>
<dbReference type="NCBIfam" id="NF001824">
    <property type="entry name" value="PRK00558.1-5"/>
    <property type="match status" value="1"/>
</dbReference>
<dbReference type="NCBIfam" id="TIGR00194">
    <property type="entry name" value="uvrC"/>
    <property type="match status" value="1"/>
</dbReference>
<dbReference type="GO" id="GO:0009380">
    <property type="term" value="C:excinuclease repair complex"/>
    <property type="evidence" value="ECO:0007669"/>
    <property type="project" value="InterPro"/>
</dbReference>
<dbReference type="InterPro" id="IPR001162">
    <property type="entry name" value="UvrC_RNase_H_dom"/>
</dbReference>
<comment type="subunit">
    <text evidence="6">Interacts with UvrB in an incision complex.</text>
</comment>
<evidence type="ECO:0000313" key="11">
    <source>
        <dbReference type="Proteomes" id="UP000017052"/>
    </source>
</evidence>
<sequence length="653" mass="71808">MAFGTLAGMADPSTYRPAPGEIPTSPGVYRFSDAHGGVVYVGKAKNLRNRLNSYFQDESALHPRTRTMVRTAGRVEWTVVQNELESLQLEYTWIKQYRPRFNIMYRDDKSYPWLCVSWSEEYPRVFVGRGAKHRGWRYYGPFGKAWAIRETLDMLLHVFPMRSCTKGAFNAAAQSGRPCLLGYIGKCSAPCVGRVGADEHRAIVADLCAFMEGRTGRLERKMTEQMVQASAEENFERAAVLRDSLAALAEAGERNAIVLPERTDADVVALALDPLEVAFQVFHVRGGRVRGERSWVADRADDADEGGLVESFLLTLYSDSAVPREVLVPALPPDAGALAELLGAQRGAAVNLHVPRRGDKRVLLDTVAQNAAQALARHKARRSADLETRNRALAELAELLELPEAPLRIEGYDISHLQGTQAVGSMVVFEDGMARKSEYRRFVIKSFEGSDDLRAMDEVLTRRFGRLLDDRAVLRDAGRDALVDPGTGRPLKFAYAPSLVVIDGGPLQVEAAQRAVDALGVTGVRVIGLAKRLEEVWLPGEEYPLILPRTSEGLYLLQRVRDESHRFAIAHHRRRRSAAMVESVLDQVPGLGPVRRATILERYGSLKRLRGAGVAELAGLPGIGRATAEAIVAALAADDAAPAVNTTTGEILR</sequence>
<comment type="caution">
    <text evidence="10">The sequence shown here is derived from an EMBL/GenBank/DDBJ whole genome shotgun (WGS) entry which is preliminary data.</text>
</comment>
<dbReference type="CDD" id="cd10434">
    <property type="entry name" value="GIY-YIG_UvrC_Cho"/>
    <property type="match status" value="1"/>
</dbReference>
<keyword evidence="4 6" id="KW-0267">Excision nuclease</keyword>
<dbReference type="SUPFAM" id="SSF82771">
    <property type="entry name" value="GIY-YIG endonuclease"/>
    <property type="match status" value="1"/>
</dbReference>
<comment type="function">
    <text evidence="6">The UvrABC repair system catalyzes the recognition and processing of DNA lesions. UvrC both incises the 5' and 3' sides of the lesion. The N-terminal half is responsible for the 3' incision and the C-terminal half is responsible for the 5' incision.</text>
</comment>
<dbReference type="SMART" id="SM00278">
    <property type="entry name" value="HhH1"/>
    <property type="match status" value="2"/>
</dbReference>
<proteinExistence type="inferred from homology"/>
<dbReference type="PROSITE" id="PS50165">
    <property type="entry name" value="UVRC"/>
    <property type="match status" value="1"/>
</dbReference>
<dbReference type="SUPFAM" id="SSF46600">
    <property type="entry name" value="C-terminal UvrC-binding domain of UvrB"/>
    <property type="match status" value="1"/>
</dbReference>
<dbReference type="InterPro" id="IPR000305">
    <property type="entry name" value="GIY-YIG_endonuc"/>
</dbReference>
<dbReference type="PANTHER" id="PTHR30562">
    <property type="entry name" value="UVRC/OXIDOREDUCTASE"/>
    <property type="match status" value="1"/>
</dbReference>
<dbReference type="PROSITE" id="PS50164">
    <property type="entry name" value="GIY_YIG"/>
    <property type="match status" value="1"/>
</dbReference>
<evidence type="ECO:0000259" key="8">
    <source>
        <dbReference type="PROSITE" id="PS50164"/>
    </source>
</evidence>
<dbReference type="Proteomes" id="UP000017052">
    <property type="component" value="Unassembled WGS sequence"/>
</dbReference>
<dbReference type="GO" id="GO:0005737">
    <property type="term" value="C:cytoplasm"/>
    <property type="evidence" value="ECO:0007669"/>
    <property type="project" value="UniProtKB-SubCell"/>
</dbReference>
<name>U2PWM2_9ACTN</name>
<dbReference type="InterPro" id="IPR001943">
    <property type="entry name" value="UVR_dom"/>
</dbReference>
<evidence type="ECO:0000313" key="10">
    <source>
        <dbReference type="EMBL" id="ERK54910.1"/>
    </source>
</evidence>
<dbReference type="GO" id="GO:0009432">
    <property type="term" value="P:SOS response"/>
    <property type="evidence" value="ECO:0007669"/>
    <property type="project" value="UniProtKB-UniRule"/>
</dbReference>
<evidence type="ECO:0000256" key="2">
    <source>
        <dbReference type="ARBA" id="ARBA00022763"/>
    </source>
</evidence>
<dbReference type="Pfam" id="PF02151">
    <property type="entry name" value="UVR"/>
    <property type="match status" value="1"/>
</dbReference>
<keyword evidence="2 6" id="KW-0227">DNA damage</keyword>
<evidence type="ECO:0000259" key="7">
    <source>
        <dbReference type="PROSITE" id="PS50151"/>
    </source>
</evidence>
<feature type="domain" description="UVR" evidence="7">
    <location>
        <begin position="216"/>
        <end position="251"/>
    </location>
</feature>
<comment type="similarity">
    <text evidence="6">Belongs to the UvrC family.</text>
</comment>
<dbReference type="Gene3D" id="3.40.1440.10">
    <property type="entry name" value="GIY-YIG endonuclease"/>
    <property type="match status" value="1"/>
</dbReference>
<dbReference type="InterPro" id="IPR038476">
    <property type="entry name" value="UvrC_RNase_H_dom_sf"/>
</dbReference>
<gene>
    <name evidence="6 10" type="primary">uvrC</name>
    <name evidence="10" type="ORF">HMPREF0682_2559</name>
</gene>
<dbReference type="SMART" id="SM00465">
    <property type="entry name" value="GIYc"/>
    <property type="match status" value="1"/>
</dbReference>
<evidence type="ECO:0000256" key="1">
    <source>
        <dbReference type="ARBA" id="ARBA00022490"/>
    </source>
</evidence>
<dbReference type="SUPFAM" id="SSF47781">
    <property type="entry name" value="RuvA domain 2-like"/>
    <property type="match status" value="1"/>
</dbReference>
<keyword evidence="1 6" id="KW-0963">Cytoplasm</keyword>
<keyword evidence="6" id="KW-0742">SOS response</keyword>
<dbReference type="InterPro" id="IPR047296">
    <property type="entry name" value="GIY-YIG_UvrC_Cho"/>
</dbReference>
<protein>
    <recommendedName>
        <fullName evidence="6">UvrABC system protein C</fullName>
        <shortName evidence="6">Protein UvrC</shortName>
    </recommendedName>
    <alternativeName>
        <fullName evidence="6">Excinuclease ABC subunit C</fullName>
    </alternativeName>
</protein>
<organism evidence="10 11">
    <name type="scientific">Propionibacterium acidifaciens F0233</name>
    <dbReference type="NCBI Taxonomy" id="553198"/>
    <lineage>
        <taxon>Bacteria</taxon>
        <taxon>Bacillati</taxon>
        <taxon>Actinomycetota</taxon>
        <taxon>Actinomycetes</taxon>
        <taxon>Propionibacteriales</taxon>
        <taxon>Propionibacteriaceae</taxon>
        <taxon>Propionibacterium</taxon>
    </lineage>
</organism>
<dbReference type="EMBL" id="ACVN02000201">
    <property type="protein sequence ID" value="ERK54910.1"/>
    <property type="molecule type" value="Genomic_DNA"/>
</dbReference>
<evidence type="ECO:0000259" key="9">
    <source>
        <dbReference type="PROSITE" id="PS50165"/>
    </source>
</evidence>
<reference evidence="10" key="1">
    <citation type="submission" date="2013-08" db="EMBL/GenBank/DDBJ databases">
        <authorList>
            <person name="Durkin A.S."/>
            <person name="Haft D.R."/>
            <person name="McCorrison J."/>
            <person name="Torralba M."/>
            <person name="Gillis M."/>
            <person name="Haft D.H."/>
            <person name="Methe B."/>
            <person name="Sutton G."/>
            <person name="Nelson K.E."/>
        </authorList>
    </citation>
    <scope>NUCLEOTIDE SEQUENCE [LARGE SCALE GENOMIC DNA]</scope>
    <source>
        <strain evidence="10">F0233</strain>
    </source>
</reference>
<dbReference type="InterPro" id="IPR050066">
    <property type="entry name" value="UvrABC_protein_C"/>
</dbReference>
<dbReference type="InterPro" id="IPR035901">
    <property type="entry name" value="GIY-YIG_endonuc_sf"/>
</dbReference>
<dbReference type="Pfam" id="PF01541">
    <property type="entry name" value="GIY-YIG"/>
    <property type="match status" value="1"/>
</dbReference>
<dbReference type="InterPro" id="IPR010994">
    <property type="entry name" value="RuvA_2-like"/>
</dbReference>
<dbReference type="PANTHER" id="PTHR30562:SF1">
    <property type="entry name" value="UVRABC SYSTEM PROTEIN C"/>
    <property type="match status" value="1"/>
</dbReference>
<dbReference type="GO" id="GO:0003677">
    <property type="term" value="F:DNA binding"/>
    <property type="evidence" value="ECO:0007669"/>
    <property type="project" value="UniProtKB-UniRule"/>
</dbReference>
<comment type="subcellular location">
    <subcellularLocation>
        <location evidence="6">Cytoplasm</location>
    </subcellularLocation>
</comment>
<dbReference type="InterPro" id="IPR003583">
    <property type="entry name" value="Hlx-hairpin-Hlx_DNA-bd_motif"/>
</dbReference>
<keyword evidence="11" id="KW-1185">Reference proteome</keyword>
<dbReference type="GO" id="GO:0006289">
    <property type="term" value="P:nucleotide-excision repair"/>
    <property type="evidence" value="ECO:0007669"/>
    <property type="project" value="UniProtKB-UniRule"/>
</dbReference>
<dbReference type="Pfam" id="PF14520">
    <property type="entry name" value="HHH_5"/>
    <property type="match status" value="1"/>
</dbReference>
<dbReference type="Pfam" id="PF08459">
    <property type="entry name" value="UvrC_RNaseH_dom"/>
    <property type="match status" value="1"/>
</dbReference>
<dbReference type="Pfam" id="PF22920">
    <property type="entry name" value="UvrC_RNaseH"/>
    <property type="match status" value="1"/>
</dbReference>
<dbReference type="HAMAP" id="MF_00203">
    <property type="entry name" value="UvrC"/>
    <property type="match status" value="1"/>
</dbReference>
<feature type="domain" description="GIY-YIG" evidence="8">
    <location>
        <begin position="24"/>
        <end position="103"/>
    </location>
</feature>
<keyword evidence="5 6" id="KW-0234">DNA repair</keyword>
<keyword evidence="3 6" id="KW-0228">DNA excision</keyword>
<dbReference type="PROSITE" id="PS50151">
    <property type="entry name" value="UVR"/>
    <property type="match status" value="1"/>
</dbReference>
<keyword evidence="10" id="KW-0378">Hydrolase</keyword>
<dbReference type="FunFam" id="3.40.1440.10:FF:000001">
    <property type="entry name" value="UvrABC system protein C"/>
    <property type="match status" value="1"/>
</dbReference>
<accession>U2PWM2</accession>
<dbReference type="Gene3D" id="3.30.420.340">
    <property type="entry name" value="UvrC, RNAse H endonuclease domain"/>
    <property type="match status" value="1"/>
</dbReference>
<evidence type="ECO:0000256" key="3">
    <source>
        <dbReference type="ARBA" id="ARBA00022769"/>
    </source>
</evidence>
<dbReference type="GO" id="GO:0009381">
    <property type="term" value="F:excinuclease ABC activity"/>
    <property type="evidence" value="ECO:0007669"/>
    <property type="project" value="UniProtKB-UniRule"/>
</dbReference>
<dbReference type="Gene3D" id="1.10.150.20">
    <property type="entry name" value="5' to 3' exonuclease, C-terminal subdomain"/>
    <property type="match status" value="1"/>
</dbReference>
<feature type="domain" description="UvrC family homology region profile" evidence="9">
    <location>
        <begin position="267"/>
        <end position="516"/>
    </location>
</feature>